<evidence type="ECO:0000313" key="2">
    <source>
        <dbReference type="Proteomes" id="UP000635565"/>
    </source>
</evidence>
<organism evidence="1 2">
    <name type="scientific">Dictyobacter formicarum</name>
    <dbReference type="NCBI Taxonomy" id="2778368"/>
    <lineage>
        <taxon>Bacteria</taxon>
        <taxon>Bacillati</taxon>
        <taxon>Chloroflexota</taxon>
        <taxon>Ktedonobacteria</taxon>
        <taxon>Ktedonobacterales</taxon>
        <taxon>Dictyobacteraceae</taxon>
        <taxon>Dictyobacter</taxon>
    </lineage>
</organism>
<name>A0ABQ3VSW5_9CHLR</name>
<reference evidence="1 2" key="1">
    <citation type="journal article" date="2021" name="Int. J. Syst. Evol. Microbiol.">
        <title>Reticulibacter mediterranei gen. nov., sp. nov., within the new family Reticulibacteraceae fam. nov., and Ktedonospora formicarum gen. nov., sp. nov., Ktedonobacter robiniae sp. nov., Dictyobacter formicarum sp. nov. and Dictyobacter arantiisoli sp. nov., belonging to the class Ktedonobacteria.</title>
        <authorList>
            <person name="Yabe S."/>
            <person name="Zheng Y."/>
            <person name="Wang C.M."/>
            <person name="Sakai Y."/>
            <person name="Abe K."/>
            <person name="Yokota A."/>
            <person name="Donadio S."/>
            <person name="Cavaletti L."/>
            <person name="Monciardini P."/>
        </authorList>
    </citation>
    <scope>NUCLEOTIDE SEQUENCE [LARGE SCALE GENOMIC DNA]</scope>
    <source>
        <strain evidence="1 2">SOSP1-9</strain>
    </source>
</reference>
<gene>
    <name evidence="1" type="ORF">KSZ_73750</name>
</gene>
<dbReference type="Proteomes" id="UP000635565">
    <property type="component" value="Unassembled WGS sequence"/>
</dbReference>
<accession>A0ABQ3VSW5</accession>
<comment type="caution">
    <text evidence="1">The sequence shown here is derived from an EMBL/GenBank/DDBJ whole genome shotgun (WGS) entry which is preliminary data.</text>
</comment>
<evidence type="ECO:0000313" key="1">
    <source>
        <dbReference type="EMBL" id="GHO89369.1"/>
    </source>
</evidence>
<sequence>MRGSHIVILVHSFDAKEREPLTGQVSWLTAIDAVQTAFPSPLRIVSALSGTVTTMVEEHMNCSPMTVARLRRNCTDFPILPE</sequence>
<proteinExistence type="predicted"/>
<dbReference type="EMBL" id="BNJJ01000035">
    <property type="protein sequence ID" value="GHO89369.1"/>
    <property type="molecule type" value="Genomic_DNA"/>
</dbReference>
<protein>
    <submittedName>
        <fullName evidence="1">Uncharacterized protein</fullName>
    </submittedName>
</protein>
<keyword evidence="2" id="KW-1185">Reference proteome</keyword>